<dbReference type="EnsemblFungi" id="FOXG_15981T0">
    <property type="protein sequence ID" value="FOXG_15981P0"/>
    <property type="gene ID" value="FOXG_15981"/>
</dbReference>
<dbReference type="STRING" id="426428.A0A0C4BKQ1"/>
<accession>A0A0C4BKQ1</accession>
<dbReference type="Proteomes" id="UP000002489">
    <property type="component" value="Unassembled WGS sequence"/>
</dbReference>
<organism evidence="1 2">
    <name type="scientific">Fusarium oxysporum (strain Fo5176)</name>
    <name type="common">Fusarium vascular wilt</name>
    <dbReference type="NCBI Taxonomy" id="660025"/>
    <lineage>
        <taxon>Eukaryota</taxon>
        <taxon>Fungi</taxon>
        <taxon>Dikarya</taxon>
        <taxon>Ascomycota</taxon>
        <taxon>Pezizomycotina</taxon>
        <taxon>Sordariomycetes</taxon>
        <taxon>Hypocreomycetidae</taxon>
        <taxon>Hypocreales</taxon>
        <taxon>Nectriaceae</taxon>
        <taxon>Fusarium</taxon>
        <taxon>Fusarium oxysporum species complex</taxon>
    </lineage>
</organism>
<reference evidence="1" key="2">
    <citation type="submission" date="2025-05" db="UniProtKB">
        <authorList>
            <consortium name="EnsemblFungi"/>
        </authorList>
    </citation>
    <scope>IDENTIFICATION</scope>
    <source>
        <strain evidence="1">4287 / CBS 123668 / FGSC 9935 / NRRL 34936</strain>
    </source>
</reference>
<reference evidence="2" key="1">
    <citation type="journal article" date="2012" name="Mol. Plant Microbe Interact.">
        <title>A highly conserved effector in Fusarium oxysporum is required for full virulence on Arabidopsis.</title>
        <authorList>
            <person name="Thatcher L.F."/>
            <person name="Gardiner D.M."/>
            <person name="Kazan K."/>
            <person name="Manners J."/>
        </authorList>
    </citation>
    <scope>NUCLEOTIDE SEQUENCE [LARGE SCALE GENOMIC DNA]</scope>
    <source>
        <strain evidence="2">Fo5176</strain>
    </source>
</reference>
<dbReference type="EnsemblFungi" id="FOXG_15524T0">
    <property type="protein sequence ID" value="FOXG_15524P0"/>
    <property type="gene ID" value="FOXG_15524"/>
</dbReference>
<dbReference type="AlphaFoldDB" id="A0A0C4BKQ1"/>
<proteinExistence type="predicted"/>
<protein>
    <submittedName>
        <fullName evidence="1">Uncharacterized protein</fullName>
    </submittedName>
</protein>
<evidence type="ECO:0000313" key="2">
    <source>
        <dbReference type="Proteomes" id="UP000002489"/>
    </source>
</evidence>
<sequence>MAKAKVVKAKKKAELLGAIKDAKLKSKKHMAGAAAQGLSLAMCLRRLKTLALHTARQLFMVIVAPKIDYASVIYMLLPQYQDTAQDTFANSTHGVEEPQTYANLE</sequence>
<name>A0A0C4BKQ1_FUSOF</name>
<evidence type="ECO:0000313" key="1">
    <source>
        <dbReference type="EnsemblFungi" id="FOXG_15981P0"/>
    </source>
</evidence>